<dbReference type="Pfam" id="PF00027">
    <property type="entry name" value="cNMP_binding"/>
    <property type="match status" value="1"/>
</dbReference>
<dbReference type="Proteomes" id="UP000011744">
    <property type="component" value="Unassembled WGS sequence"/>
</dbReference>
<feature type="domain" description="Cyclic nucleotide-binding" evidence="1">
    <location>
        <begin position="16"/>
        <end position="71"/>
    </location>
</feature>
<dbReference type="CDD" id="cd00038">
    <property type="entry name" value="CAP_ED"/>
    <property type="match status" value="1"/>
</dbReference>
<dbReference type="InterPro" id="IPR050397">
    <property type="entry name" value="Env_Response_Regulators"/>
</dbReference>
<gene>
    <name evidence="2" type="ORF">H261_08163</name>
</gene>
<dbReference type="PANTHER" id="PTHR24567:SF74">
    <property type="entry name" value="HTH-TYPE TRANSCRIPTIONAL REGULATOR ARCR"/>
    <property type="match status" value="1"/>
</dbReference>
<accession>M2YBQ3</accession>
<protein>
    <submittedName>
        <fullName evidence="2">cAMP-binding protein</fullName>
    </submittedName>
</protein>
<dbReference type="eggNOG" id="COG0664">
    <property type="taxonomic scope" value="Bacteria"/>
</dbReference>
<dbReference type="PROSITE" id="PS50042">
    <property type="entry name" value="CNMP_BINDING_3"/>
    <property type="match status" value="1"/>
</dbReference>
<dbReference type="PANTHER" id="PTHR24567">
    <property type="entry name" value="CRP FAMILY TRANSCRIPTIONAL REGULATORY PROTEIN"/>
    <property type="match status" value="1"/>
</dbReference>
<dbReference type="GO" id="GO:0003700">
    <property type="term" value="F:DNA-binding transcription factor activity"/>
    <property type="evidence" value="ECO:0007669"/>
    <property type="project" value="TreeGrafter"/>
</dbReference>
<proteinExistence type="predicted"/>
<dbReference type="STRING" id="1244869.H261_08163"/>
<reference evidence="2 3" key="1">
    <citation type="journal article" date="2014" name="Genome Announc.">
        <title>Draft Genome Sequence of Magnetospirillum sp. Strain SO-1, a Freshwater Magnetotactic Bacterium Isolated from the Ol'khovka River, Russia.</title>
        <authorList>
            <person name="Grouzdev D.S."/>
            <person name="Dziuba M.V."/>
            <person name="Sukhacheva M.S."/>
            <person name="Mardanov A.V."/>
            <person name="Beletskiy A.V."/>
            <person name="Kuznetsov B.B."/>
            <person name="Skryabin K.G."/>
        </authorList>
    </citation>
    <scope>NUCLEOTIDE SEQUENCE [LARGE SCALE GENOMIC DNA]</scope>
    <source>
        <strain evidence="2 3">SO-1</strain>
    </source>
</reference>
<dbReference type="Gene3D" id="2.60.120.10">
    <property type="entry name" value="Jelly Rolls"/>
    <property type="match status" value="1"/>
</dbReference>
<sequence>MDDWGKVLGGIGGTVRTLEAGEALFHRGDEARAVFHVEQGRLRLMRCGADGSAVTLHVARAGSLFAEAALFAPHYHCDAVAETDSRVRMFPKAALLLYLRAHPDLNLAFSAYLAREVQRLRGRQEVMRLPHARDRVVAWLTQLGAAEDSVALDRPISVAAQEIGLTHEALYRTLAALVAEGRLERPGKRVFRLR</sequence>
<dbReference type="InterPro" id="IPR014710">
    <property type="entry name" value="RmlC-like_jellyroll"/>
</dbReference>
<comment type="caution">
    <text evidence="2">The sequence shown here is derived from an EMBL/GenBank/DDBJ whole genome shotgun (WGS) entry which is preliminary data.</text>
</comment>
<dbReference type="PATRIC" id="fig|1244869.3.peg.1652"/>
<dbReference type="AlphaFoldDB" id="M2YBQ3"/>
<dbReference type="EMBL" id="AONQ01000017">
    <property type="protein sequence ID" value="EME70441.1"/>
    <property type="molecule type" value="Genomic_DNA"/>
</dbReference>
<dbReference type="SUPFAM" id="SSF51206">
    <property type="entry name" value="cAMP-binding domain-like"/>
    <property type="match status" value="1"/>
</dbReference>
<dbReference type="RefSeq" id="WP_008616278.1">
    <property type="nucleotide sequence ID" value="NZ_AONQ01000017.1"/>
</dbReference>
<evidence type="ECO:0000259" key="1">
    <source>
        <dbReference type="PROSITE" id="PS50042"/>
    </source>
</evidence>
<dbReference type="GO" id="GO:0005829">
    <property type="term" value="C:cytosol"/>
    <property type="evidence" value="ECO:0007669"/>
    <property type="project" value="TreeGrafter"/>
</dbReference>
<keyword evidence="3" id="KW-1185">Reference proteome</keyword>
<evidence type="ECO:0000313" key="2">
    <source>
        <dbReference type="EMBL" id="EME70441.1"/>
    </source>
</evidence>
<organism evidence="2 3">
    <name type="scientific">Paramagnetospirillum caucaseum</name>
    <dbReference type="NCBI Taxonomy" id="1244869"/>
    <lineage>
        <taxon>Bacteria</taxon>
        <taxon>Pseudomonadati</taxon>
        <taxon>Pseudomonadota</taxon>
        <taxon>Alphaproteobacteria</taxon>
        <taxon>Rhodospirillales</taxon>
        <taxon>Magnetospirillaceae</taxon>
        <taxon>Paramagnetospirillum</taxon>
    </lineage>
</organism>
<dbReference type="InterPro" id="IPR018490">
    <property type="entry name" value="cNMP-bd_dom_sf"/>
</dbReference>
<dbReference type="SMART" id="SM00100">
    <property type="entry name" value="cNMP"/>
    <property type="match status" value="1"/>
</dbReference>
<dbReference type="InterPro" id="IPR000595">
    <property type="entry name" value="cNMP-bd_dom"/>
</dbReference>
<name>M2YBQ3_9PROT</name>
<evidence type="ECO:0000313" key="3">
    <source>
        <dbReference type="Proteomes" id="UP000011744"/>
    </source>
</evidence>
<dbReference type="OrthoDB" id="571714at2"/>